<dbReference type="EMBL" id="NHSJ01000038">
    <property type="protein sequence ID" value="PPQ32598.1"/>
    <property type="molecule type" value="Genomic_DNA"/>
</dbReference>
<evidence type="ECO:0000256" key="1">
    <source>
        <dbReference type="ARBA" id="ARBA00022741"/>
    </source>
</evidence>
<dbReference type="InterPro" id="IPR003778">
    <property type="entry name" value="CT_A_B"/>
</dbReference>
<dbReference type="Gene3D" id="2.40.100.10">
    <property type="entry name" value="Cyclophilin-like"/>
    <property type="match status" value="1"/>
</dbReference>
<comment type="caution">
    <text evidence="5">The sequence shown here is derived from an EMBL/GenBank/DDBJ whole genome shotgun (WGS) entry which is preliminary data.</text>
</comment>
<dbReference type="Proteomes" id="UP000239089">
    <property type="component" value="Unassembled WGS sequence"/>
</dbReference>
<organism evidence="5 6">
    <name type="scientific">Rhodoblastus sphagnicola</name>
    <dbReference type="NCBI Taxonomy" id="333368"/>
    <lineage>
        <taxon>Bacteria</taxon>
        <taxon>Pseudomonadati</taxon>
        <taxon>Pseudomonadota</taxon>
        <taxon>Alphaproteobacteria</taxon>
        <taxon>Hyphomicrobiales</taxon>
        <taxon>Rhodoblastaceae</taxon>
        <taxon>Rhodoblastus</taxon>
    </lineage>
</organism>
<name>A0A2S6NDA5_9HYPH</name>
<evidence type="ECO:0000256" key="2">
    <source>
        <dbReference type="ARBA" id="ARBA00022801"/>
    </source>
</evidence>
<dbReference type="OrthoDB" id="9768696at2"/>
<evidence type="ECO:0000313" key="6">
    <source>
        <dbReference type="Proteomes" id="UP000239089"/>
    </source>
</evidence>
<dbReference type="SMART" id="SM00797">
    <property type="entry name" value="AHS2"/>
    <property type="match status" value="1"/>
</dbReference>
<dbReference type="InterPro" id="IPR052708">
    <property type="entry name" value="PxpC"/>
</dbReference>
<dbReference type="PANTHER" id="PTHR43309:SF5">
    <property type="entry name" value="5-OXOPROLINASE SUBUNIT C"/>
    <property type="match status" value="1"/>
</dbReference>
<reference evidence="5 6" key="1">
    <citation type="journal article" date="2018" name="Arch. Microbiol.">
        <title>New insights into the metabolic potential of the phototrophic purple bacterium Rhodopila globiformis DSM 161(T) from its draft genome sequence and evidence for a vanadium-dependent nitrogenase.</title>
        <authorList>
            <person name="Imhoff J.F."/>
            <person name="Rahn T."/>
            <person name="Kunzel S."/>
            <person name="Neulinger S.C."/>
        </authorList>
    </citation>
    <scope>NUCLEOTIDE SEQUENCE [LARGE SCALE GENOMIC DNA]</scope>
    <source>
        <strain evidence="5 6">DSM 16996</strain>
    </source>
</reference>
<evidence type="ECO:0000259" key="4">
    <source>
        <dbReference type="SMART" id="SM00797"/>
    </source>
</evidence>
<keyword evidence="1" id="KW-0547">Nucleotide-binding</keyword>
<evidence type="ECO:0000256" key="3">
    <source>
        <dbReference type="ARBA" id="ARBA00022840"/>
    </source>
</evidence>
<dbReference type="InterPro" id="IPR029000">
    <property type="entry name" value="Cyclophilin-like_dom_sf"/>
</dbReference>
<dbReference type="GO" id="GO:0016787">
    <property type="term" value="F:hydrolase activity"/>
    <property type="evidence" value="ECO:0007669"/>
    <property type="project" value="UniProtKB-KW"/>
</dbReference>
<dbReference type="AlphaFoldDB" id="A0A2S6NDA5"/>
<sequence length="327" mass="34028">MARLIVEHPGLGVSIQDRGRFGFRRLGIPVSGALDQGFFAAANVLAGAPDDAAALECLLSAPILRADAGPVRLGLAGAFSGVLTRAGRDESIVSWRGLTLQTGDRLALKLTRPPGYIACSGGLDVPPVLNSRSAYARAGLGRALGPDDVLCCADAQGEDRCAPPLAPGDGPLRFLPGPDPFPPQTLAAFIAARWTVRPESDRMGLRLAGPRLADRPEGANIVSEGVTPGAIQIPGDGQPILLRADGQTSGGYARIGCVITADLDRMAHVLPGDAVAFAPVDAAQAAQARRERCERVAAWRQSLAPVAGLDEEKLWSENLITGAIFAD</sequence>
<dbReference type="PANTHER" id="PTHR43309">
    <property type="entry name" value="5-OXOPROLINASE SUBUNIT C"/>
    <property type="match status" value="1"/>
</dbReference>
<dbReference type="Pfam" id="PF02626">
    <property type="entry name" value="CT_A_B"/>
    <property type="match status" value="1"/>
</dbReference>
<feature type="domain" description="Carboxyltransferase" evidence="4">
    <location>
        <begin position="25"/>
        <end position="295"/>
    </location>
</feature>
<dbReference type="GO" id="GO:0005524">
    <property type="term" value="F:ATP binding"/>
    <property type="evidence" value="ECO:0007669"/>
    <property type="project" value="UniProtKB-KW"/>
</dbReference>
<accession>A0A2S6NDA5</accession>
<keyword evidence="6" id="KW-1185">Reference proteome</keyword>
<keyword evidence="2" id="KW-0378">Hydrolase</keyword>
<gene>
    <name evidence="5" type="ORF">CCR94_05330</name>
</gene>
<protein>
    <recommendedName>
        <fullName evidence="4">Carboxyltransferase domain-containing protein</fullName>
    </recommendedName>
</protein>
<keyword evidence="3" id="KW-0067">ATP-binding</keyword>
<proteinExistence type="predicted"/>
<evidence type="ECO:0000313" key="5">
    <source>
        <dbReference type="EMBL" id="PPQ32598.1"/>
    </source>
</evidence>
<dbReference type="SUPFAM" id="SSF50891">
    <property type="entry name" value="Cyclophilin-like"/>
    <property type="match status" value="1"/>
</dbReference>
<dbReference type="RefSeq" id="WP_104506831.1">
    <property type="nucleotide sequence ID" value="NZ_JACIGC010000005.1"/>
</dbReference>